<dbReference type="Proteomes" id="UP001203831">
    <property type="component" value="Unassembled WGS sequence"/>
</dbReference>
<dbReference type="EMBL" id="JAKMAI010000003">
    <property type="protein sequence ID" value="MCM0158260.1"/>
    <property type="molecule type" value="Genomic_DNA"/>
</dbReference>
<accession>A0ABT0TW94</accession>
<organism evidence="1 2">
    <name type="scientific">endosymbiont of Metamasius hemipterus</name>
    <dbReference type="NCBI Taxonomy" id="204627"/>
    <lineage>
        <taxon>Bacteria</taxon>
        <taxon>Pseudomonadati</taxon>
        <taxon>Pseudomonadota</taxon>
        <taxon>Gammaproteobacteria</taxon>
        <taxon>Candidatus Nardonella</taxon>
    </lineage>
</organism>
<dbReference type="RefSeq" id="WP_250672624.1">
    <property type="nucleotide sequence ID" value="NZ_JAKMAI010000003.1"/>
</dbReference>
<name>A0ABT0TW94_9GAMM</name>
<dbReference type="SUPFAM" id="SSF53067">
    <property type="entry name" value="Actin-like ATPase domain"/>
    <property type="match status" value="1"/>
</dbReference>
<proteinExistence type="predicted"/>
<dbReference type="InterPro" id="IPR043129">
    <property type="entry name" value="ATPase_NBD"/>
</dbReference>
<keyword evidence="2" id="KW-1185">Reference proteome</keyword>
<reference evidence="1" key="1">
    <citation type="submission" date="2022-01" db="EMBL/GenBank/DDBJ databases">
        <title>Genome assemble of Metamasius hemipterus Nardonella endosymbiont.</title>
        <authorList>
            <person name="Palmieri L."/>
            <person name="Pavarini R."/>
            <person name="Sharma P."/>
        </authorList>
    </citation>
    <scope>NUCLEOTIDE SEQUENCE [LARGE SCALE GENOMIC DNA]</scope>
    <source>
        <strain evidence="1">NARMHE1</strain>
    </source>
</reference>
<protein>
    <submittedName>
        <fullName evidence="1">Uncharacterized protein</fullName>
    </submittedName>
</protein>
<dbReference type="Gene3D" id="3.30.420.40">
    <property type="match status" value="1"/>
</dbReference>
<evidence type="ECO:0000313" key="2">
    <source>
        <dbReference type="Proteomes" id="UP001203831"/>
    </source>
</evidence>
<sequence>MNNKKIITILEIGTYKIICIIAEIIDNLINIKSFGESKSNGIENGNIINLELLFISIKM</sequence>
<gene>
    <name evidence="1" type="ORF">L7J86_00370</name>
</gene>
<comment type="caution">
    <text evidence="1">The sequence shown here is derived from an EMBL/GenBank/DDBJ whole genome shotgun (WGS) entry which is preliminary data.</text>
</comment>
<evidence type="ECO:0000313" key="1">
    <source>
        <dbReference type="EMBL" id="MCM0158260.1"/>
    </source>
</evidence>